<dbReference type="SUPFAM" id="SSF53335">
    <property type="entry name" value="S-adenosyl-L-methionine-dependent methyltransferases"/>
    <property type="match status" value="1"/>
</dbReference>
<proteinExistence type="predicted"/>
<dbReference type="EMBL" id="PDNB01000204">
    <property type="protein sequence ID" value="PGG99426.1"/>
    <property type="molecule type" value="Genomic_DNA"/>
</dbReference>
<dbReference type="STRING" id="1447875.A0A2B7WS58"/>
<keyword evidence="2" id="KW-1185">Reference proteome</keyword>
<evidence type="ECO:0008006" key="3">
    <source>
        <dbReference type="Google" id="ProtNLM"/>
    </source>
</evidence>
<accession>A0A2B7WS58</accession>
<evidence type="ECO:0000313" key="1">
    <source>
        <dbReference type="EMBL" id="PGG99426.1"/>
    </source>
</evidence>
<name>A0A2B7WS58_9EURO</name>
<dbReference type="OrthoDB" id="2013972at2759"/>
<dbReference type="Gene3D" id="3.40.50.150">
    <property type="entry name" value="Vaccinia Virus protein VP39"/>
    <property type="match status" value="1"/>
</dbReference>
<dbReference type="PANTHER" id="PTHR43591">
    <property type="entry name" value="METHYLTRANSFERASE"/>
    <property type="match status" value="1"/>
</dbReference>
<comment type="caution">
    <text evidence="1">The sequence shown here is derived from an EMBL/GenBank/DDBJ whole genome shotgun (WGS) entry which is preliminary data.</text>
</comment>
<dbReference type="InterPro" id="IPR029063">
    <property type="entry name" value="SAM-dependent_MTases_sf"/>
</dbReference>
<reference evidence="1 2" key="1">
    <citation type="submission" date="2017-10" db="EMBL/GenBank/DDBJ databases">
        <title>Comparative genomics in systemic dimorphic fungi from Ajellomycetaceae.</title>
        <authorList>
            <person name="Munoz J.F."/>
            <person name="Mcewen J.G."/>
            <person name="Clay O.K."/>
            <person name="Cuomo C.A."/>
        </authorList>
    </citation>
    <scope>NUCLEOTIDE SEQUENCE [LARGE SCALE GENOMIC DNA]</scope>
    <source>
        <strain evidence="1 2">UAMH5409</strain>
    </source>
</reference>
<protein>
    <recommendedName>
        <fullName evidence="3">S-adenosyl-L-methionine-dependent methyltransferase</fullName>
    </recommendedName>
</protein>
<dbReference type="PANTHER" id="PTHR43591:SF10">
    <property type="entry name" value="ABC TRANSMEMBRANE TYPE-1 DOMAIN-CONTAINING PROTEIN-RELATED"/>
    <property type="match status" value="1"/>
</dbReference>
<sequence length="332" mass="37700">MATTTIPPDQLLIVDHEHDDDSCYGGDLESETTSVTSSIYKFRVEHGRRYQNFRDPTAYYAPNDDKANETLDIAHHSYLLMLEKKLHLAPIGKPQKVLDIGTGTGIWAIDFADEHPQATIIGTDLSPTQPTWVPSNVSFIIDDCTEYPWTFADNSMDYIHVRDLFACIPDWSEFLAQCYKTTKPGGYVEVFNRAVWLQADDGSIPDDKGHAYNIWSREFRGVGERLGKTTTIIETQKEEMEKAGFVDVTEKKLKMPLGPWARDRNLKEVGKFYYLECLQGLEGWALTLLTRVMGWNVAEVQVLLAHFRAAMNDRSIHAYVPLSVVYGKKPVK</sequence>
<dbReference type="GO" id="GO:0008168">
    <property type="term" value="F:methyltransferase activity"/>
    <property type="evidence" value="ECO:0007669"/>
    <property type="project" value="TreeGrafter"/>
</dbReference>
<organism evidence="1 2">
    <name type="scientific">Helicocarpus griseus UAMH5409</name>
    <dbReference type="NCBI Taxonomy" id="1447875"/>
    <lineage>
        <taxon>Eukaryota</taxon>
        <taxon>Fungi</taxon>
        <taxon>Dikarya</taxon>
        <taxon>Ascomycota</taxon>
        <taxon>Pezizomycotina</taxon>
        <taxon>Eurotiomycetes</taxon>
        <taxon>Eurotiomycetidae</taxon>
        <taxon>Onygenales</taxon>
        <taxon>Ajellomycetaceae</taxon>
        <taxon>Helicocarpus</taxon>
    </lineage>
</organism>
<evidence type="ECO:0000313" key="2">
    <source>
        <dbReference type="Proteomes" id="UP000223968"/>
    </source>
</evidence>
<gene>
    <name evidence="1" type="ORF">AJ79_08542</name>
</gene>
<dbReference type="Proteomes" id="UP000223968">
    <property type="component" value="Unassembled WGS sequence"/>
</dbReference>
<dbReference type="Pfam" id="PF13489">
    <property type="entry name" value="Methyltransf_23"/>
    <property type="match status" value="1"/>
</dbReference>
<dbReference type="CDD" id="cd02440">
    <property type="entry name" value="AdoMet_MTases"/>
    <property type="match status" value="1"/>
</dbReference>
<dbReference type="AlphaFoldDB" id="A0A2B7WS58"/>